<organism evidence="2 3">
    <name type="scientific">Ketobacter alkanivorans</name>
    <dbReference type="NCBI Taxonomy" id="1917421"/>
    <lineage>
        <taxon>Bacteria</taxon>
        <taxon>Pseudomonadati</taxon>
        <taxon>Pseudomonadota</taxon>
        <taxon>Gammaproteobacteria</taxon>
        <taxon>Pseudomonadales</taxon>
        <taxon>Ketobacteraceae</taxon>
        <taxon>Ketobacter</taxon>
    </lineage>
</organism>
<dbReference type="SUPFAM" id="SSF46785">
    <property type="entry name" value="Winged helix' DNA-binding domain"/>
    <property type="match status" value="1"/>
</dbReference>
<name>A0A2K9LRV4_9GAMM</name>
<evidence type="ECO:0000313" key="3">
    <source>
        <dbReference type="Proteomes" id="UP000235116"/>
    </source>
</evidence>
<dbReference type="Proteomes" id="UP000235116">
    <property type="component" value="Chromosome"/>
</dbReference>
<evidence type="ECO:0000313" key="2">
    <source>
        <dbReference type="EMBL" id="AUM15033.1"/>
    </source>
</evidence>
<dbReference type="CDD" id="cd00090">
    <property type="entry name" value="HTH_ARSR"/>
    <property type="match status" value="1"/>
</dbReference>
<feature type="domain" description="HTH arsR-type" evidence="1">
    <location>
        <begin position="1"/>
        <end position="96"/>
    </location>
</feature>
<dbReference type="EMBL" id="CP022684">
    <property type="protein sequence ID" value="AUM15033.1"/>
    <property type="molecule type" value="Genomic_DNA"/>
</dbReference>
<dbReference type="GO" id="GO:0003700">
    <property type="term" value="F:DNA-binding transcription factor activity"/>
    <property type="evidence" value="ECO:0007669"/>
    <property type="project" value="InterPro"/>
</dbReference>
<dbReference type="OrthoDB" id="5297460at2"/>
<proteinExistence type="predicted"/>
<dbReference type="InterPro" id="IPR011991">
    <property type="entry name" value="ArsR-like_HTH"/>
</dbReference>
<dbReference type="InterPro" id="IPR001845">
    <property type="entry name" value="HTH_ArsR_DNA-bd_dom"/>
</dbReference>
<dbReference type="Pfam" id="PF12840">
    <property type="entry name" value="HTH_20"/>
    <property type="match status" value="1"/>
</dbReference>
<sequence length="101" mass="11624">MANAFKALSHPNRLQIYLEIMERRTLSSQALAGCALTDFINSLNVGAPTVSHHIKELVNAELIRVERNGKFLTCYLNESMCDYLHRFFRPDMIPTRQEVNE</sequence>
<gene>
    <name evidence="2" type="ORF">Kalk_19305</name>
</gene>
<accession>A0A2K9LRV4</accession>
<dbReference type="SMART" id="SM00418">
    <property type="entry name" value="HTH_ARSR"/>
    <property type="match status" value="1"/>
</dbReference>
<dbReference type="InterPro" id="IPR036390">
    <property type="entry name" value="WH_DNA-bd_sf"/>
</dbReference>
<protein>
    <submittedName>
        <fullName evidence="2">Transcriptional regulator</fullName>
    </submittedName>
</protein>
<dbReference type="AlphaFoldDB" id="A0A2K9LRV4"/>
<reference evidence="3" key="1">
    <citation type="submission" date="2017-08" db="EMBL/GenBank/DDBJ databases">
        <title>Direct submision.</title>
        <authorList>
            <person name="Kim S.-J."/>
            <person name="Rhee S.-K."/>
        </authorList>
    </citation>
    <scope>NUCLEOTIDE SEQUENCE [LARGE SCALE GENOMIC DNA]</scope>
    <source>
        <strain evidence="3">GI5</strain>
    </source>
</reference>
<dbReference type="Gene3D" id="1.10.10.10">
    <property type="entry name" value="Winged helix-like DNA-binding domain superfamily/Winged helix DNA-binding domain"/>
    <property type="match status" value="1"/>
</dbReference>
<evidence type="ECO:0000259" key="1">
    <source>
        <dbReference type="PROSITE" id="PS50987"/>
    </source>
</evidence>
<dbReference type="InterPro" id="IPR036388">
    <property type="entry name" value="WH-like_DNA-bd_sf"/>
</dbReference>
<dbReference type="KEGG" id="kak:Kalk_19305"/>
<dbReference type="PROSITE" id="PS50987">
    <property type="entry name" value="HTH_ARSR_2"/>
    <property type="match status" value="1"/>
</dbReference>
<keyword evidence="3" id="KW-1185">Reference proteome</keyword>